<reference evidence="8" key="1">
    <citation type="submission" date="2021-02" db="EMBL/GenBank/DDBJ databases">
        <authorList>
            <person name="Dougan E. K."/>
            <person name="Rhodes N."/>
            <person name="Thang M."/>
            <person name="Chan C."/>
        </authorList>
    </citation>
    <scope>NUCLEOTIDE SEQUENCE</scope>
</reference>
<evidence type="ECO:0000313" key="9">
    <source>
        <dbReference type="Proteomes" id="UP000604046"/>
    </source>
</evidence>
<evidence type="ECO:0000256" key="6">
    <source>
        <dbReference type="SAM" id="Phobius"/>
    </source>
</evidence>
<dbReference type="GO" id="GO:0016020">
    <property type="term" value="C:membrane"/>
    <property type="evidence" value="ECO:0007669"/>
    <property type="project" value="UniProtKB-SubCell"/>
</dbReference>
<keyword evidence="5 6" id="KW-0472">Membrane</keyword>
<organism evidence="8 9">
    <name type="scientific">Symbiodinium natans</name>
    <dbReference type="NCBI Taxonomy" id="878477"/>
    <lineage>
        <taxon>Eukaryota</taxon>
        <taxon>Sar</taxon>
        <taxon>Alveolata</taxon>
        <taxon>Dinophyceae</taxon>
        <taxon>Suessiales</taxon>
        <taxon>Symbiodiniaceae</taxon>
        <taxon>Symbiodinium</taxon>
    </lineage>
</organism>
<feature type="transmembrane region" description="Helical" evidence="6">
    <location>
        <begin position="101"/>
        <end position="128"/>
    </location>
</feature>
<comment type="similarity">
    <text evidence="2">Belongs to the IFI6/IFI27 family.</text>
</comment>
<sequence length="218" mass="22868">MEGRSTSLCWLVVAVLSWACSGKEGLAAPTVLADIPADSGAFLLQAEATSSRKESPENVSDEVALELAGDLLHPLSTALGDLSWPHWGILSRKFWQCGLHWFLAILAGAATGLLLVPAVFLALALLGFTTGGVLAGSFAACCQARIGAVAAGSCFSLAQSMAATGMMASCTPCVVVSTSMTGAAVASYLMYMNHCAWFNTVCCHDDWCWWTNITHTQS</sequence>
<evidence type="ECO:0000313" key="8">
    <source>
        <dbReference type="EMBL" id="CAE7391727.1"/>
    </source>
</evidence>
<dbReference type="Proteomes" id="UP000604046">
    <property type="component" value="Unassembled WGS sequence"/>
</dbReference>
<dbReference type="PANTHER" id="PTHR16932">
    <property type="entry name" value="INTERFERON ALPHA-INDUCIBLE PROTEIN 27"/>
    <property type="match status" value="1"/>
</dbReference>
<evidence type="ECO:0000256" key="7">
    <source>
        <dbReference type="SAM" id="SignalP"/>
    </source>
</evidence>
<evidence type="ECO:0000256" key="3">
    <source>
        <dbReference type="ARBA" id="ARBA00022692"/>
    </source>
</evidence>
<evidence type="ECO:0000256" key="2">
    <source>
        <dbReference type="ARBA" id="ARBA00007262"/>
    </source>
</evidence>
<keyword evidence="3 6" id="KW-0812">Transmembrane</keyword>
<feature type="signal peptide" evidence="7">
    <location>
        <begin position="1"/>
        <end position="22"/>
    </location>
</feature>
<feature type="chain" id="PRO_5032551004" evidence="7">
    <location>
        <begin position="23"/>
        <end position="218"/>
    </location>
</feature>
<keyword evidence="4 6" id="KW-1133">Transmembrane helix</keyword>
<accession>A0A812QKH7</accession>
<dbReference type="EMBL" id="CAJNDS010002248">
    <property type="protein sequence ID" value="CAE7391727.1"/>
    <property type="molecule type" value="Genomic_DNA"/>
</dbReference>
<protein>
    <submittedName>
        <fullName evidence="8">Uncharacterized protein</fullName>
    </submittedName>
</protein>
<gene>
    <name evidence="8" type="ORF">SNAT2548_LOCUS21349</name>
</gene>
<dbReference type="Pfam" id="PF06140">
    <property type="entry name" value="Ifi-6-16"/>
    <property type="match status" value="1"/>
</dbReference>
<evidence type="ECO:0000256" key="1">
    <source>
        <dbReference type="ARBA" id="ARBA00004141"/>
    </source>
</evidence>
<comment type="caution">
    <text evidence="8">The sequence shown here is derived from an EMBL/GenBank/DDBJ whole genome shotgun (WGS) entry which is preliminary data.</text>
</comment>
<dbReference type="AlphaFoldDB" id="A0A812QKH7"/>
<keyword evidence="7" id="KW-0732">Signal</keyword>
<keyword evidence="9" id="KW-1185">Reference proteome</keyword>
<dbReference type="PANTHER" id="PTHR16932:SF18">
    <property type="entry name" value="INTERFERON, ALPHA-INDUCIBLE PROTEIN 27-LIKE 2"/>
    <property type="match status" value="1"/>
</dbReference>
<dbReference type="InterPro" id="IPR038213">
    <property type="entry name" value="IFI6/IFI27-like_sf"/>
</dbReference>
<dbReference type="InterPro" id="IPR009311">
    <property type="entry name" value="IFI6/IFI27-like"/>
</dbReference>
<dbReference type="Gene3D" id="6.10.110.10">
    <property type="match status" value="1"/>
</dbReference>
<evidence type="ECO:0000256" key="4">
    <source>
        <dbReference type="ARBA" id="ARBA00022989"/>
    </source>
</evidence>
<comment type="subcellular location">
    <subcellularLocation>
        <location evidence="1">Membrane</location>
        <topology evidence="1">Multi-pass membrane protein</topology>
    </subcellularLocation>
</comment>
<proteinExistence type="inferred from homology"/>
<name>A0A812QKH7_9DINO</name>
<evidence type="ECO:0000256" key="5">
    <source>
        <dbReference type="ARBA" id="ARBA00023136"/>
    </source>
</evidence>